<reference evidence="2 3" key="1">
    <citation type="journal article" date="2022" name="Nat. Plants">
        <title>Genomes of leafy and leafless Platanthera orchids illuminate the evolution of mycoheterotrophy.</title>
        <authorList>
            <person name="Li M.H."/>
            <person name="Liu K.W."/>
            <person name="Li Z."/>
            <person name="Lu H.C."/>
            <person name="Ye Q.L."/>
            <person name="Zhang D."/>
            <person name="Wang J.Y."/>
            <person name="Li Y.F."/>
            <person name="Zhong Z.M."/>
            <person name="Liu X."/>
            <person name="Yu X."/>
            <person name="Liu D.K."/>
            <person name="Tu X.D."/>
            <person name="Liu B."/>
            <person name="Hao Y."/>
            <person name="Liao X.Y."/>
            <person name="Jiang Y.T."/>
            <person name="Sun W.H."/>
            <person name="Chen J."/>
            <person name="Chen Y.Q."/>
            <person name="Ai Y."/>
            <person name="Zhai J.W."/>
            <person name="Wu S.S."/>
            <person name="Zhou Z."/>
            <person name="Hsiao Y.Y."/>
            <person name="Wu W.L."/>
            <person name="Chen Y.Y."/>
            <person name="Lin Y.F."/>
            <person name="Hsu J.L."/>
            <person name="Li C.Y."/>
            <person name="Wang Z.W."/>
            <person name="Zhao X."/>
            <person name="Zhong W.Y."/>
            <person name="Ma X.K."/>
            <person name="Ma L."/>
            <person name="Huang J."/>
            <person name="Chen G.Z."/>
            <person name="Huang M.Z."/>
            <person name="Huang L."/>
            <person name="Peng D.H."/>
            <person name="Luo Y.B."/>
            <person name="Zou S.Q."/>
            <person name="Chen S.P."/>
            <person name="Lan S."/>
            <person name="Tsai W.C."/>
            <person name="Van de Peer Y."/>
            <person name="Liu Z.J."/>
        </authorList>
    </citation>
    <scope>NUCLEOTIDE SEQUENCE [LARGE SCALE GENOMIC DNA]</scope>
    <source>
        <strain evidence="2">Lor287</strain>
    </source>
</reference>
<dbReference type="AlphaFoldDB" id="A0AAP0BQS9"/>
<sequence>MHSRTLSTRSRTIREKHHQYYCTNACLRLHACTASTPTPTKPNKVNPGSNPLNSTTGGRNHESDIIPTTLSPLRPVEILFSKTGDYFLQSRRIYREFHTREEIGKQHQRLLLRLRRTVLHHRQPPVVSEWHSGSAVGP</sequence>
<accession>A0AAP0BQS9</accession>
<evidence type="ECO:0000313" key="2">
    <source>
        <dbReference type="EMBL" id="KAK8945107.1"/>
    </source>
</evidence>
<proteinExistence type="predicted"/>
<evidence type="ECO:0000313" key="3">
    <source>
        <dbReference type="Proteomes" id="UP001418222"/>
    </source>
</evidence>
<keyword evidence="3" id="KW-1185">Reference proteome</keyword>
<evidence type="ECO:0000256" key="1">
    <source>
        <dbReference type="SAM" id="MobiDB-lite"/>
    </source>
</evidence>
<organism evidence="2 3">
    <name type="scientific">Platanthera zijinensis</name>
    <dbReference type="NCBI Taxonomy" id="2320716"/>
    <lineage>
        <taxon>Eukaryota</taxon>
        <taxon>Viridiplantae</taxon>
        <taxon>Streptophyta</taxon>
        <taxon>Embryophyta</taxon>
        <taxon>Tracheophyta</taxon>
        <taxon>Spermatophyta</taxon>
        <taxon>Magnoliopsida</taxon>
        <taxon>Liliopsida</taxon>
        <taxon>Asparagales</taxon>
        <taxon>Orchidaceae</taxon>
        <taxon>Orchidoideae</taxon>
        <taxon>Orchideae</taxon>
        <taxon>Orchidinae</taxon>
        <taxon>Platanthera</taxon>
    </lineage>
</organism>
<gene>
    <name evidence="2" type="ORF">KSP39_PZI008357</name>
</gene>
<dbReference type="Proteomes" id="UP001418222">
    <property type="component" value="Unassembled WGS sequence"/>
</dbReference>
<dbReference type="EMBL" id="JBBWWQ010000006">
    <property type="protein sequence ID" value="KAK8945107.1"/>
    <property type="molecule type" value="Genomic_DNA"/>
</dbReference>
<comment type="caution">
    <text evidence="2">The sequence shown here is derived from an EMBL/GenBank/DDBJ whole genome shotgun (WGS) entry which is preliminary data.</text>
</comment>
<name>A0AAP0BQS9_9ASPA</name>
<feature type="compositionally biased region" description="Polar residues" evidence="1">
    <location>
        <begin position="48"/>
        <end position="58"/>
    </location>
</feature>
<feature type="region of interest" description="Disordered" evidence="1">
    <location>
        <begin position="37"/>
        <end position="68"/>
    </location>
</feature>
<feature type="compositionally biased region" description="Low complexity" evidence="1">
    <location>
        <begin position="37"/>
        <end position="47"/>
    </location>
</feature>
<protein>
    <submittedName>
        <fullName evidence="2">Uncharacterized protein</fullName>
    </submittedName>
</protein>